<name>A0AAN8HV40_CHAGU</name>
<sequence>MVQAQERGTGGKAQTSLTTPTGWEGIGWRAAAGLDVGTERHLKDWAKLSQDKCPACHHVTALSFSSNHQVLGILVNR</sequence>
<evidence type="ECO:0000256" key="1">
    <source>
        <dbReference type="SAM" id="MobiDB-lite"/>
    </source>
</evidence>
<dbReference type="Proteomes" id="UP001331515">
    <property type="component" value="Unassembled WGS sequence"/>
</dbReference>
<proteinExistence type="predicted"/>
<protein>
    <submittedName>
        <fullName evidence="2">Uncharacterized protein</fullName>
    </submittedName>
</protein>
<accession>A0AAN8HV40</accession>
<dbReference type="AlphaFoldDB" id="A0AAN8HV40"/>
<feature type="compositionally biased region" description="Polar residues" evidence="1">
    <location>
        <begin position="12"/>
        <end position="21"/>
    </location>
</feature>
<keyword evidence="3" id="KW-1185">Reference proteome</keyword>
<comment type="caution">
    <text evidence="2">The sequence shown here is derived from an EMBL/GenBank/DDBJ whole genome shotgun (WGS) entry which is preliminary data.</text>
</comment>
<feature type="region of interest" description="Disordered" evidence="1">
    <location>
        <begin position="1"/>
        <end position="22"/>
    </location>
</feature>
<organism evidence="2 3">
    <name type="scientific">Champsocephalus gunnari</name>
    <name type="common">Mackerel icefish</name>
    <dbReference type="NCBI Taxonomy" id="52237"/>
    <lineage>
        <taxon>Eukaryota</taxon>
        <taxon>Metazoa</taxon>
        <taxon>Chordata</taxon>
        <taxon>Craniata</taxon>
        <taxon>Vertebrata</taxon>
        <taxon>Euteleostomi</taxon>
        <taxon>Actinopterygii</taxon>
        <taxon>Neopterygii</taxon>
        <taxon>Teleostei</taxon>
        <taxon>Neoteleostei</taxon>
        <taxon>Acanthomorphata</taxon>
        <taxon>Eupercaria</taxon>
        <taxon>Perciformes</taxon>
        <taxon>Notothenioidei</taxon>
        <taxon>Channichthyidae</taxon>
        <taxon>Champsocephalus</taxon>
    </lineage>
</organism>
<gene>
    <name evidence="2" type="ORF">CgunFtcFv8_013734</name>
</gene>
<evidence type="ECO:0000313" key="2">
    <source>
        <dbReference type="EMBL" id="KAK5928687.1"/>
    </source>
</evidence>
<evidence type="ECO:0000313" key="3">
    <source>
        <dbReference type="Proteomes" id="UP001331515"/>
    </source>
</evidence>
<reference evidence="2 3" key="1">
    <citation type="journal article" date="2023" name="Mol. Biol. Evol.">
        <title>Genomics of Secondarily Temperate Adaptation in the Only Non-Antarctic Icefish.</title>
        <authorList>
            <person name="Rivera-Colon A.G."/>
            <person name="Rayamajhi N."/>
            <person name="Minhas B.F."/>
            <person name="Madrigal G."/>
            <person name="Bilyk K.T."/>
            <person name="Yoon V."/>
            <person name="Hune M."/>
            <person name="Gregory S."/>
            <person name="Cheng C.H.C."/>
            <person name="Catchen J.M."/>
        </authorList>
    </citation>
    <scope>NUCLEOTIDE SEQUENCE [LARGE SCALE GENOMIC DNA]</scope>
    <source>
        <tissue evidence="2">White muscle</tissue>
    </source>
</reference>
<dbReference type="EMBL" id="JAURVH010001518">
    <property type="protein sequence ID" value="KAK5928687.1"/>
    <property type="molecule type" value="Genomic_DNA"/>
</dbReference>